<comment type="caution">
    <text evidence="17">The sequence shown here is derived from an EMBL/GenBank/DDBJ whole genome shotgun (WGS) entry which is preliminary data.</text>
</comment>
<reference evidence="17 18" key="1">
    <citation type="submission" date="2017-10" db="EMBL/GenBank/DDBJ databases">
        <title>Genome announcement of Methylocella silvestris TVC from permafrost.</title>
        <authorList>
            <person name="Wang J."/>
            <person name="Geng K."/>
            <person name="Ul-Haque F."/>
            <person name="Crombie A.T."/>
            <person name="Street L.E."/>
            <person name="Wookey P.A."/>
            <person name="Murrell J.C."/>
            <person name="Pratscher J."/>
        </authorList>
    </citation>
    <scope>NUCLEOTIDE SEQUENCE [LARGE SCALE GENOMIC DNA]</scope>
    <source>
        <strain evidence="17 18">TVC</strain>
    </source>
</reference>
<comment type="similarity">
    <text evidence="2">In the N-terminal section; belongs to the phytochrome family.</text>
</comment>
<dbReference type="Pfam" id="PF00360">
    <property type="entry name" value="PHY"/>
    <property type="match status" value="1"/>
</dbReference>
<dbReference type="CDD" id="cd16917">
    <property type="entry name" value="HATPase_UhpB-NarQ-NarX-like"/>
    <property type="match status" value="1"/>
</dbReference>
<comment type="catalytic activity">
    <reaction evidence="1">
        <text>ATP + protein L-histidine = ADP + protein N-phospho-L-histidine.</text>
        <dbReference type="EC" id="2.7.13.3"/>
    </reaction>
</comment>
<dbReference type="PROSITE" id="PS50109">
    <property type="entry name" value="HIS_KIN"/>
    <property type="match status" value="1"/>
</dbReference>
<keyword evidence="5" id="KW-0597">Phosphoprotein</keyword>
<dbReference type="InterPro" id="IPR013654">
    <property type="entry name" value="PAS_2"/>
</dbReference>
<dbReference type="GO" id="GO:0005524">
    <property type="term" value="F:ATP binding"/>
    <property type="evidence" value="ECO:0007669"/>
    <property type="project" value="UniProtKB-KW"/>
</dbReference>
<name>A0A2J7TDC4_METSI</name>
<evidence type="ECO:0000256" key="1">
    <source>
        <dbReference type="ARBA" id="ARBA00000085"/>
    </source>
</evidence>
<dbReference type="SUPFAM" id="SSF55785">
    <property type="entry name" value="PYP-like sensor domain (PAS domain)"/>
    <property type="match status" value="1"/>
</dbReference>
<accession>A0A2J7TDC4</accession>
<dbReference type="Gene3D" id="3.30.565.10">
    <property type="entry name" value="Histidine kinase-like ATPase, C-terminal domain"/>
    <property type="match status" value="1"/>
</dbReference>
<keyword evidence="10" id="KW-0067">ATP-binding</keyword>
<feature type="domain" description="Phytochrome chromophore attachment site" evidence="15">
    <location>
        <begin position="148"/>
        <end position="306"/>
    </location>
</feature>
<feature type="coiled-coil region" evidence="14">
    <location>
        <begin position="501"/>
        <end position="546"/>
    </location>
</feature>
<evidence type="ECO:0000256" key="11">
    <source>
        <dbReference type="ARBA" id="ARBA00022991"/>
    </source>
</evidence>
<dbReference type="GO" id="GO:0000155">
    <property type="term" value="F:phosphorelay sensor kinase activity"/>
    <property type="evidence" value="ECO:0007669"/>
    <property type="project" value="InterPro"/>
</dbReference>
<dbReference type="InterPro" id="IPR013515">
    <property type="entry name" value="Phytochrome_cen-reg"/>
</dbReference>
<evidence type="ECO:0000256" key="13">
    <source>
        <dbReference type="ARBA" id="ARBA00023170"/>
    </source>
</evidence>
<keyword evidence="11" id="KW-0157">Chromophore</keyword>
<evidence type="ECO:0000256" key="10">
    <source>
        <dbReference type="ARBA" id="ARBA00022840"/>
    </source>
</evidence>
<evidence type="ECO:0000256" key="7">
    <source>
        <dbReference type="ARBA" id="ARBA00022679"/>
    </source>
</evidence>
<dbReference type="PANTHER" id="PTHR24421">
    <property type="entry name" value="NITRATE/NITRITE SENSOR PROTEIN NARX-RELATED"/>
    <property type="match status" value="1"/>
</dbReference>
<dbReference type="InterPro" id="IPR001294">
    <property type="entry name" value="Phytochrome"/>
</dbReference>
<dbReference type="EMBL" id="PDZR01000024">
    <property type="protein sequence ID" value="PNG24762.1"/>
    <property type="molecule type" value="Genomic_DNA"/>
</dbReference>
<dbReference type="GO" id="GO:0009881">
    <property type="term" value="F:photoreceptor activity"/>
    <property type="evidence" value="ECO:0007669"/>
    <property type="project" value="UniProtKB-KW"/>
</dbReference>
<dbReference type="GO" id="GO:0009584">
    <property type="term" value="P:detection of visible light"/>
    <property type="evidence" value="ECO:0007669"/>
    <property type="project" value="InterPro"/>
</dbReference>
<sequence length="771" mass="85010">MDDETPAFGAADLSNCDREPIHIPGSIQPHGALLALDAESLTVAQAGGNTRQLLGFAPRDLIGKPIEDWLSAGRIGRLRDLLDNEGAMIRPLHAFRMNAVGGNRGVDVTAHFSDGSLILEFEPVYEDIVDDSLALVQTMIRSVQEADSVAAFCQSVADVVRQATNFDRVMVYRFLPDGSGAVDAEAKDPALAPFLGLHYPASDIPKQARDLYLRNWIRLIADARYEPAPLEPVFDAQERRPLDLSQSALRSVSPIHLEYLGNMGVAATMSLSIILDGKLWGLVACHSRTPRFVAHRLRVALELFSQMASFLLETKITAAELELRSRSKVLHDRLLTHLAGVGELADALETLRPSLLDIISADGLGLWIEGRYTHLGRAPDADQAAGLVGWLNETAEDGVFHTSALPTLYAPAVDFADVASGIIALSVSKTPRDYVIWFRPEIIETVTWAGNPDKSVNAEPDGQRLSPRKSFAAWKQEVRLQSRPWSSVAIQTAQALRVSLLEVVLRRVDQIARERESARQRQDALLVALDHRIRQWETTAQQLKIESDRRAVVEAELSEVLRSTVINQEAERQRIARELHDSLGQYLTVMQLDLDGIGRDVDSSLAVKRRVADLKNLTASLGKEVNRLAWEIRPTALDDLGLQTAIQQFLEEWGQKSGLQFDLHLALSDRRLPPIVETTLYRILQEAITNVVKHSQAKKAGVILKATSSEAIMIVEDDGRGFLWDDVDSATKPSSRLGLLGVRERLSLVGGKLEIETSPGHGATLFIHVPL</sequence>
<dbReference type="Pfam" id="PF01590">
    <property type="entry name" value="GAF"/>
    <property type="match status" value="1"/>
</dbReference>
<gene>
    <name evidence="17" type="ORF">CR492_16795</name>
</gene>
<dbReference type="PRINTS" id="PR01033">
    <property type="entry name" value="PHYTOCHROME"/>
</dbReference>
<dbReference type="SUPFAM" id="SSF55874">
    <property type="entry name" value="ATPase domain of HSP90 chaperone/DNA topoisomerase II/histidine kinase"/>
    <property type="match status" value="1"/>
</dbReference>
<feature type="domain" description="Histidine kinase" evidence="16">
    <location>
        <begin position="574"/>
        <end position="771"/>
    </location>
</feature>
<dbReference type="RefSeq" id="WP_102844887.1">
    <property type="nucleotide sequence ID" value="NZ_PDZR01000024.1"/>
</dbReference>
<dbReference type="InterPro" id="IPR005467">
    <property type="entry name" value="His_kinase_dom"/>
</dbReference>
<keyword evidence="6" id="KW-0716">Sensory transduction</keyword>
<keyword evidence="14" id="KW-0175">Coiled coil</keyword>
<dbReference type="GO" id="GO:0016020">
    <property type="term" value="C:membrane"/>
    <property type="evidence" value="ECO:0007669"/>
    <property type="project" value="InterPro"/>
</dbReference>
<evidence type="ECO:0000256" key="9">
    <source>
        <dbReference type="ARBA" id="ARBA00022777"/>
    </source>
</evidence>
<dbReference type="SMART" id="SM00065">
    <property type="entry name" value="GAF"/>
    <property type="match status" value="1"/>
</dbReference>
<keyword evidence="4" id="KW-0600">Photoreceptor protein</keyword>
<dbReference type="InterPro" id="IPR050482">
    <property type="entry name" value="Sensor_HK_TwoCompSys"/>
</dbReference>
<dbReference type="Gene3D" id="1.20.5.1930">
    <property type="match status" value="1"/>
</dbReference>
<evidence type="ECO:0000256" key="3">
    <source>
        <dbReference type="ARBA" id="ARBA00012438"/>
    </source>
</evidence>
<dbReference type="InterPro" id="IPR043150">
    <property type="entry name" value="Phytochrome_PHY_sf"/>
</dbReference>
<keyword evidence="8" id="KW-0547">Nucleotide-binding</keyword>
<evidence type="ECO:0000313" key="17">
    <source>
        <dbReference type="EMBL" id="PNG24762.1"/>
    </source>
</evidence>
<dbReference type="InterPro" id="IPR016132">
    <property type="entry name" value="Phyto_chromo_attachment"/>
</dbReference>
<proteinExistence type="inferred from homology"/>
<keyword evidence="7" id="KW-0808">Transferase</keyword>
<evidence type="ECO:0000313" key="18">
    <source>
        <dbReference type="Proteomes" id="UP000236286"/>
    </source>
</evidence>
<organism evidence="17 18">
    <name type="scientific">Methylocella silvestris</name>
    <dbReference type="NCBI Taxonomy" id="199596"/>
    <lineage>
        <taxon>Bacteria</taxon>
        <taxon>Pseudomonadati</taxon>
        <taxon>Pseudomonadota</taxon>
        <taxon>Alphaproteobacteria</taxon>
        <taxon>Hyphomicrobiales</taxon>
        <taxon>Beijerinckiaceae</taxon>
        <taxon>Methylocella</taxon>
    </lineage>
</organism>
<dbReference type="EC" id="2.7.13.3" evidence="3"/>
<evidence type="ECO:0000256" key="6">
    <source>
        <dbReference type="ARBA" id="ARBA00022606"/>
    </source>
</evidence>
<dbReference type="Gene3D" id="3.30.450.270">
    <property type="match status" value="1"/>
</dbReference>
<dbReference type="Pfam" id="PF02518">
    <property type="entry name" value="HATPase_c"/>
    <property type="match status" value="1"/>
</dbReference>
<dbReference type="SUPFAM" id="SSF55781">
    <property type="entry name" value="GAF domain-like"/>
    <property type="match status" value="2"/>
</dbReference>
<dbReference type="PROSITE" id="PS50046">
    <property type="entry name" value="PHYTOCHROME_2"/>
    <property type="match status" value="1"/>
</dbReference>
<evidence type="ECO:0000256" key="12">
    <source>
        <dbReference type="ARBA" id="ARBA00023012"/>
    </source>
</evidence>
<dbReference type="Proteomes" id="UP000236286">
    <property type="component" value="Unassembled WGS sequence"/>
</dbReference>
<evidence type="ECO:0000256" key="5">
    <source>
        <dbReference type="ARBA" id="ARBA00022553"/>
    </source>
</evidence>
<dbReference type="AlphaFoldDB" id="A0A2J7TDC4"/>
<keyword evidence="12" id="KW-0902">Two-component regulatory system</keyword>
<evidence type="ECO:0000259" key="16">
    <source>
        <dbReference type="PROSITE" id="PS50109"/>
    </source>
</evidence>
<evidence type="ECO:0000256" key="8">
    <source>
        <dbReference type="ARBA" id="ARBA00022741"/>
    </source>
</evidence>
<dbReference type="InterPro" id="IPR003594">
    <property type="entry name" value="HATPase_dom"/>
</dbReference>
<evidence type="ECO:0000256" key="14">
    <source>
        <dbReference type="SAM" id="Coils"/>
    </source>
</evidence>
<dbReference type="InterPro" id="IPR035965">
    <property type="entry name" value="PAS-like_dom_sf"/>
</dbReference>
<dbReference type="OrthoDB" id="9760752at2"/>
<dbReference type="Gene3D" id="3.30.450.20">
    <property type="entry name" value="PAS domain"/>
    <property type="match status" value="1"/>
</dbReference>
<evidence type="ECO:0000256" key="2">
    <source>
        <dbReference type="ARBA" id="ARBA00006402"/>
    </source>
</evidence>
<dbReference type="InterPro" id="IPR011712">
    <property type="entry name" value="Sig_transdc_His_kin_sub3_dim/P"/>
</dbReference>
<dbReference type="GO" id="GO:0046983">
    <property type="term" value="F:protein dimerization activity"/>
    <property type="evidence" value="ECO:0007669"/>
    <property type="project" value="InterPro"/>
</dbReference>
<keyword evidence="13" id="KW-0675">Receptor</keyword>
<dbReference type="SMART" id="SM00387">
    <property type="entry name" value="HATPase_c"/>
    <property type="match status" value="1"/>
</dbReference>
<protein>
    <recommendedName>
        <fullName evidence="3">histidine kinase</fullName>
        <ecNumber evidence="3">2.7.13.3</ecNumber>
    </recommendedName>
</protein>
<dbReference type="InterPro" id="IPR036890">
    <property type="entry name" value="HATPase_C_sf"/>
</dbReference>
<dbReference type="Pfam" id="PF07730">
    <property type="entry name" value="HisKA_3"/>
    <property type="match status" value="1"/>
</dbReference>
<dbReference type="InterPro" id="IPR003018">
    <property type="entry name" value="GAF"/>
</dbReference>
<evidence type="ECO:0000259" key="15">
    <source>
        <dbReference type="PROSITE" id="PS50046"/>
    </source>
</evidence>
<dbReference type="GO" id="GO:0006355">
    <property type="term" value="P:regulation of DNA-templated transcription"/>
    <property type="evidence" value="ECO:0007669"/>
    <property type="project" value="InterPro"/>
</dbReference>
<evidence type="ECO:0000256" key="4">
    <source>
        <dbReference type="ARBA" id="ARBA00022543"/>
    </source>
</evidence>
<dbReference type="Gene3D" id="3.30.450.40">
    <property type="match status" value="1"/>
</dbReference>
<dbReference type="PANTHER" id="PTHR24421:SF10">
    <property type="entry name" value="NITRATE_NITRITE SENSOR PROTEIN NARQ"/>
    <property type="match status" value="1"/>
</dbReference>
<keyword evidence="9" id="KW-0418">Kinase</keyword>
<dbReference type="Pfam" id="PF08446">
    <property type="entry name" value="PAS_2"/>
    <property type="match status" value="1"/>
</dbReference>
<dbReference type="InterPro" id="IPR029016">
    <property type="entry name" value="GAF-like_dom_sf"/>
</dbReference>